<evidence type="ECO:0000313" key="1">
    <source>
        <dbReference type="EMBL" id="GFR20008.1"/>
    </source>
</evidence>
<name>A0A8X6HAX8_TRICU</name>
<evidence type="ECO:0000313" key="2">
    <source>
        <dbReference type="Proteomes" id="UP000887116"/>
    </source>
</evidence>
<dbReference type="EMBL" id="BMAO01037765">
    <property type="protein sequence ID" value="GFR20008.1"/>
    <property type="molecule type" value="Genomic_DNA"/>
</dbReference>
<proteinExistence type="predicted"/>
<dbReference type="AlphaFoldDB" id="A0A8X6HAX8"/>
<sequence>DWIVECRTNSHLSGGMRAMYRVTECPQSRQKRQVYDSLNEIGSYVEYIDENPKIRNNIEKQAYEISGNHCKNQEKSYSTRGGKIREYL</sequence>
<dbReference type="Proteomes" id="UP000887116">
    <property type="component" value="Unassembled WGS sequence"/>
</dbReference>
<keyword evidence="2" id="KW-1185">Reference proteome</keyword>
<reference evidence="1" key="1">
    <citation type="submission" date="2020-07" db="EMBL/GenBank/DDBJ databases">
        <title>Multicomponent nature underlies the extraordinary mechanical properties of spider dragline silk.</title>
        <authorList>
            <person name="Kono N."/>
            <person name="Nakamura H."/>
            <person name="Mori M."/>
            <person name="Yoshida Y."/>
            <person name="Ohtoshi R."/>
            <person name="Malay A.D."/>
            <person name="Moran D.A.P."/>
            <person name="Tomita M."/>
            <person name="Numata K."/>
            <person name="Arakawa K."/>
        </authorList>
    </citation>
    <scope>NUCLEOTIDE SEQUENCE</scope>
</reference>
<gene>
    <name evidence="1" type="primary">HEPHL_0</name>
    <name evidence="1" type="ORF">TNCT_525011</name>
</gene>
<feature type="non-terminal residue" evidence="1">
    <location>
        <position position="1"/>
    </location>
</feature>
<accession>A0A8X6HAX8</accession>
<protein>
    <submittedName>
        <fullName evidence="1">Hephaestin-like protein</fullName>
    </submittedName>
</protein>
<organism evidence="1 2">
    <name type="scientific">Trichonephila clavata</name>
    <name type="common">Joro spider</name>
    <name type="synonym">Nephila clavata</name>
    <dbReference type="NCBI Taxonomy" id="2740835"/>
    <lineage>
        <taxon>Eukaryota</taxon>
        <taxon>Metazoa</taxon>
        <taxon>Ecdysozoa</taxon>
        <taxon>Arthropoda</taxon>
        <taxon>Chelicerata</taxon>
        <taxon>Arachnida</taxon>
        <taxon>Araneae</taxon>
        <taxon>Araneomorphae</taxon>
        <taxon>Entelegynae</taxon>
        <taxon>Araneoidea</taxon>
        <taxon>Nephilidae</taxon>
        <taxon>Trichonephila</taxon>
    </lineage>
</organism>
<comment type="caution">
    <text evidence="1">The sequence shown here is derived from an EMBL/GenBank/DDBJ whole genome shotgun (WGS) entry which is preliminary data.</text>
</comment>